<dbReference type="Proteomes" id="UP000238634">
    <property type="component" value="Unassembled WGS sequence"/>
</dbReference>
<dbReference type="SUPFAM" id="SSF88723">
    <property type="entry name" value="PIN domain-like"/>
    <property type="match status" value="1"/>
</dbReference>
<proteinExistence type="predicted"/>
<reference evidence="2 3" key="1">
    <citation type="submission" date="2018-02" db="EMBL/GenBank/DDBJ databases">
        <authorList>
            <person name="Cohen D.B."/>
            <person name="Kent A.D."/>
        </authorList>
    </citation>
    <scope>NUCLEOTIDE SEQUENCE [LARGE SCALE GENOMIC DNA]</scope>
    <source>
        <strain evidence="2 3">ULC007</strain>
    </source>
</reference>
<comment type="caution">
    <text evidence="2">The sequence shown here is derived from an EMBL/GenBank/DDBJ whole genome shotgun (WGS) entry which is preliminary data.</text>
</comment>
<evidence type="ECO:0000313" key="3">
    <source>
        <dbReference type="Proteomes" id="UP000238634"/>
    </source>
</evidence>
<sequence length="144" mass="16493">MMTQQRCFLDSNIWLYYLLENQSSTTQESERKRSIAQTLTDSENIIVSTQVINEVCANALKKAAFTEAQIKLLIQTFEARCAVVAPNIEILIKASDLRSRYHFSFWDGLIIASALFTDAEVFYSEDMQDGLLVEQRLTLINPFK</sequence>
<evidence type="ECO:0000313" key="2">
    <source>
        <dbReference type="EMBL" id="PSB15794.1"/>
    </source>
</evidence>
<organism evidence="2 3">
    <name type="scientific">Phormidesmis priestleyi ULC007</name>
    <dbReference type="NCBI Taxonomy" id="1920490"/>
    <lineage>
        <taxon>Bacteria</taxon>
        <taxon>Bacillati</taxon>
        <taxon>Cyanobacteriota</taxon>
        <taxon>Cyanophyceae</taxon>
        <taxon>Leptolyngbyales</taxon>
        <taxon>Leptolyngbyaceae</taxon>
        <taxon>Phormidesmis</taxon>
    </lineage>
</organism>
<reference evidence="2 3" key="2">
    <citation type="submission" date="2018-03" db="EMBL/GenBank/DDBJ databases">
        <title>The ancient ancestry and fast evolution of plastids.</title>
        <authorList>
            <person name="Moore K.R."/>
            <person name="Magnabosco C."/>
            <person name="Momper L."/>
            <person name="Gold D.A."/>
            <person name="Bosak T."/>
            <person name="Fournier G.P."/>
        </authorList>
    </citation>
    <scope>NUCLEOTIDE SEQUENCE [LARGE SCALE GENOMIC DNA]</scope>
    <source>
        <strain evidence="2 3">ULC007</strain>
    </source>
</reference>
<keyword evidence="3" id="KW-1185">Reference proteome</keyword>
<dbReference type="OrthoDB" id="13900at2"/>
<dbReference type="RefSeq" id="WP_073072756.1">
    <property type="nucleotide sequence ID" value="NZ_MPPI01000019.1"/>
</dbReference>
<dbReference type="EMBL" id="PVWG01000053">
    <property type="protein sequence ID" value="PSB15794.1"/>
    <property type="molecule type" value="Genomic_DNA"/>
</dbReference>
<dbReference type="InterPro" id="IPR029060">
    <property type="entry name" value="PIN-like_dom_sf"/>
</dbReference>
<dbReference type="Gene3D" id="3.40.50.1010">
    <property type="entry name" value="5'-nuclease"/>
    <property type="match status" value="1"/>
</dbReference>
<evidence type="ECO:0000259" key="1">
    <source>
        <dbReference type="Pfam" id="PF01850"/>
    </source>
</evidence>
<dbReference type="InterPro" id="IPR002716">
    <property type="entry name" value="PIN_dom"/>
</dbReference>
<dbReference type="Pfam" id="PF01850">
    <property type="entry name" value="PIN"/>
    <property type="match status" value="1"/>
</dbReference>
<feature type="domain" description="PIN" evidence="1">
    <location>
        <begin position="8"/>
        <end position="126"/>
    </location>
</feature>
<accession>A0A2T1D5U0</accession>
<protein>
    <submittedName>
        <fullName evidence="2">PIN domain-containing protein</fullName>
    </submittedName>
</protein>
<name>A0A2T1D5U0_9CYAN</name>
<gene>
    <name evidence="2" type="ORF">C7B65_23560</name>
</gene>
<dbReference type="STRING" id="1920490.GCA_001895925_00409"/>
<dbReference type="CDD" id="cd18692">
    <property type="entry name" value="PIN_VapC-like"/>
    <property type="match status" value="1"/>
</dbReference>
<dbReference type="AlphaFoldDB" id="A0A2T1D5U0"/>